<dbReference type="Proteomes" id="UP000186817">
    <property type="component" value="Unassembled WGS sequence"/>
</dbReference>
<dbReference type="OrthoDB" id="10642513at2759"/>
<protein>
    <submittedName>
        <fullName evidence="7">Voltage-dependent N-type calcium channel subunit alpha-1B</fullName>
    </submittedName>
</protein>
<dbReference type="PANTHER" id="PTHR10037:SF62">
    <property type="entry name" value="SODIUM CHANNEL PROTEIN 60E"/>
    <property type="match status" value="1"/>
</dbReference>
<keyword evidence="8" id="KW-1185">Reference proteome</keyword>
<evidence type="ECO:0000313" key="7">
    <source>
        <dbReference type="EMBL" id="OLP83483.1"/>
    </source>
</evidence>
<dbReference type="Pfam" id="PF00520">
    <property type="entry name" value="Ion_trans"/>
    <property type="match status" value="1"/>
</dbReference>
<feature type="domain" description="Ion transport" evidence="6">
    <location>
        <begin position="410"/>
        <end position="648"/>
    </location>
</feature>
<evidence type="ECO:0000256" key="1">
    <source>
        <dbReference type="ARBA" id="ARBA00004141"/>
    </source>
</evidence>
<accession>A0A1Q9CKM5</accession>
<dbReference type="GO" id="GO:0005248">
    <property type="term" value="F:voltage-gated sodium channel activity"/>
    <property type="evidence" value="ECO:0007669"/>
    <property type="project" value="TreeGrafter"/>
</dbReference>
<dbReference type="SUPFAM" id="SSF81324">
    <property type="entry name" value="Voltage-gated potassium channels"/>
    <property type="match status" value="1"/>
</dbReference>
<evidence type="ECO:0000256" key="3">
    <source>
        <dbReference type="ARBA" id="ARBA00022989"/>
    </source>
</evidence>
<evidence type="ECO:0000313" key="8">
    <source>
        <dbReference type="Proteomes" id="UP000186817"/>
    </source>
</evidence>
<sequence length="873" mass="97019">MATPLPIPPCIHVEMLEEWLLLQAFRKLWFLEGHESMPPSLAMTVRNDLIHWASQSLTAEGYGAFLGYARQLESSIHTHRPVCFPRPVHMLEDAAPAEQLAQHLLQQGHGALWSALRQVAALLPFEMGKRAVGRHRYFSAGAYGHRCHIGLLRNTHDFPAVCQLANALITKLHPAHVWTTLTFNVNMEAGVHTDTSNAAFDSMLVGISHYDLGELWLAEDGGTVYQEHKGRMIPGKAYHTSGQALLFKANVTPHAVLPWTTGDRFTLVAHTIGQYAHIADDDYEKLLCLGFGLPGGPSARYQLHFNELQMTLLFPAFTTVHVLLLDKLVKVGPFIGAGSTRAYGSAYAATGTAEAVAESSRDLKKDALQRLFDLAEEHEHEMAQRKERRRRSCLHKVSELFAKKNLEMTVDTIMAVVIALNALFIGLSSDMDTDGHVGWMVVDGMFSVLFIFELGTKIGIHGWRQHFFGPFAFSNCFDACLIITDLIQLIIQITIPGISLDDAPPASIFRTVRLIKIARVLRLVNIDVFKDLIQMIQGMLGGISTLMWSMVFFGLILYVAALLFRELLGRRKEAKNVTPWFNSVPRSMYSTFRCSFGDCANIAGQPIFEFVQEEMGEYSWFFSLIYCLFIFSITIGLFNVISAIFVESTMAAAQKMAQEKKRKRHADEHLLASRVTRLITCILKHSEHGGLHHKFTESVDELFEIEVARSVIDEAIQDPVAKEILDDLDISPQDRTRLSDIFDPDNGGTISLADVAAGIRRLRGEPRRSDIVCVDLMIRSMQVQMSDVLAQVEGLTPPSFPCAHEAALMLSTRSSSDTDTAGCSSSNNGLLRRLTPAASLASMDSLEHLQHRAGEGFEGGAPCWHGSARPNKL</sequence>
<feature type="transmembrane region" description="Helical" evidence="5">
    <location>
        <begin position="620"/>
        <end position="646"/>
    </location>
</feature>
<evidence type="ECO:0000256" key="4">
    <source>
        <dbReference type="ARBA" id="ARBA00023136"/>
    </source>
</evidence>
<dbReference type="Gene3D" id="1.20.120.350">
    <property type="entry name" value="Voltage-gated potassium channels. Chain C"/>
    <property type="match status" value="1"/>
</dbReference>
<organism evidence="7 8">
    <name type="scientific">Symbiodinium microadriaticum</name>
    <name type="common">Dinoflagellate</name>
    <name type="synonym">Zooxanthella microadriatica</name>
    <dbReference type="NCBI Taxonomy" id="2951"/>
    <lineage>
        <taxon>Eukaryota</taxon>
        <taxon>Sar</taxon>
        <taxon>Alveolata</taxon>
        <taxon>Dinophyceae</taxon>
        <taxon>Suessiales</taxon>
        <taxon>Symbiodiniaceae</taxon>
        <taxon>Symbiodinium</taxon>
    </lineage>
</organism>
<dbReference type="Gene3D" id="1.10.287.70">
    <property type="match status" value="1"/>
</dbReference>
<comment type="subcellular location">
    <subcellularLocation>
        <location evidence="1">Membrane</location>
        <topology evidence="1">Multi-pass membrane protein</topology>
    </subcellularLocation>
</comment>
<proteinExistence type="predicted"/>
<dbReference type="InterPro" id="IPR043203">
    <property type="entry name" value="VGCC_Ca_Na"/>
</dbReference>
<comment type="caution">
    <text evidence="7">The sequence shown here is derived from an EMBL/GenBank/DDBJ whole genome shotgun (WGS) entry which is preliminary data.</text>
</comment>
<dbReference type="PROSITE" id="PS00018">
    <property type="entry name" value="EF_HAND_1"/>
    <property type="match status" value="1"/>
</dbReference>
<evidence type="ECO:0000256" key="2">
    <source>
        <dbReference type="ARBA" id="ARBA00022692"/>
    </source>
</evidence>
<dbReference type="AlphaFoldDB" id="A0A1Q9CKM5"/>
<keyword evidence="4 5" id="KW-0472">Membrane</keyword>
<dbReference type="EMBL" id="LSRX01001113">
    <property type="protein sequence ID" value="OLP83483.1"/>
    <property type="molecule type" value="Genomic_DNA"/>
</dbReference>
<feature type="transmembrane region" description="Helical" evidence="5">
    <location>
        <begin position="540"/>
        <end position="564"/>
    </location>
</feature>
<evidence type="ECO:0000256" key="5">
    <source>
        <dbReference type="SAM" id="Phobius"/>
    </source>
</evidence>
<dbReference type="InterPro" id="IPR027359">
    <property type="entry name" value="Volt_channel_dom_sf"/>
</dbReference>
<dbReference type="InterPro" id="IPR018247">
    <property type="entry name" value="EF_Hand_1_Ca_BS"/>
</dbReference>
<keyword evidence="3 5" id="KW-1133">Transmembrane helix</keyword>
<name>A0A1Q9CKM5_SYMMI</name>
<keyword evidence="2 5" id="KW-0812">Transmembrane</keyword>
<dbReference type="GO" id="GO:0001518">
    <property type="term" value="C:voltage-gated sodium channel complex"/>
    <property type="evidence" value="ECO:0007669"/>
    <property type="project" value="TreeGrafter"/>
</dbReference>
<evidence type="ECO:0000259" key="6">
    <source>
        <dbReference type="Pfam" id="PF00520"/>
    </source>
</evidence>
<dbReference type="PANTHER" id="PTHR10037">
    <property type="entry name" value="VOLTAGE-GATED CATION CHANNEL CALCIUM AND SODIUM"/>
    <property type="match status" value="1"/>
</dbReference>
<gene>
    <name evidence="7" type="primary">CACNA1B</name>
    <name evidence="7" type="ORF">AK812_SmicGene35754</name>
</gene>
<reference evidence="7 8" key="1">
    <citation type="submission" date="2016-02" db="EMBL/GenBank/DDBJ databases">
        <title>Genome analysis of coral dinoflagellate symbionts highlights evolutionary adaptations to a symbiotic lifestyle.</title>
        <authorList>
            <person name="Aranda M."/>
            <person name="Li Y."/>
            <person name="Liew Y.J."/>
            <person name="Baumgarten S."/>
            <person name="Simakov O."/>
            <person name="Wilson M."/>
            <person name="Piel J."/>
            <person name="Ashoor H."/>
            <person name="Bougouffa S."/>
            <person name="Bajic V.B."/>
            <person name="Ryu T."/>
            <person name="Ravasi T."/>
            <person name="Bayer T."/>
            <person name="Micklem G."/>
            <person name="Kim H."/>
            <person name="Bhak J."/>
            <person name="Lajeunesse T.C."/>
            <person name="Voolstra C.R."/>
        </authorList>
    </citation>
    <scope>NUCLEOTIDE SEQUENCE [LARGE SCALE GENOMIC DNA]</scope>
    <source>
        <strain evidence="7 8">CCMP2467</strain>
    </source>
</reference>
<dbReference type="InterPro" id="IPR005821">
    <property type="entry name" value="Ion_trans_dom"/>
</dbReference>